<dbReference type="PROSITE" id="PS00086">
    <property type="entry name" value="CYTOCHROME_P450"/>
    <property type="match status" value="1"/>
</dbReference>
<evidence type="ECO:0000256" key="1">
    <source>
        <dbReference type="ARBA" id="ARBA00001971"/>
    </source>
</evidence>
<name>T5AFM2_OPHSC</name>
<gene>
    <name evidence="7" type="ORF">OCS_03737</name>
</gene>
<keyword evidence="3 5" id="KW-0479">Metal-binding</keyword>
<dbReference type="InterPro" id="IPR050121">
    <property type="entry name" value="Cytochrome_P450_monoxygenase"/>
</dbReference>
<keyword evidence="5" id="KW-0560">Oxidoreductase</keyword>
<evidence type="ECO:0000313" key="7">
    <source>
        <dbReference type="EMBL" id="EQL00552.1"/>
    </source>
</evidence>
<protein>
    <submittedName>
        <fullName evidence="7">Cytochrome P450</fullName>
    </submittedName>
</protein>
<feature type="region of interest" description="Disordered" evidence="6">
    <location>
        <begin position="129"/>
        <end position="149"/>
    </location>
</feature>
<dbReference type="HOGENOM" id="CLU_001570_14_0_1"/>
<evidence type="ECO:0000313" key="8">
    <source>
        <dbReference type="Proteomes" id="UP000019374"/>
    </source>
</evidence>
<dbReference type="GO" id="GO:0020037">
    <property type="term" value="F:heme binding"/>
    <property type="evidence" value="ECO:0007669"/>
    <property type="project" value="InterPro"/>
</dbReference>
<keyword evidence="5" id="KW-0503">Monooxygenase</keyword>
<dbReference type="OrthoDB" id="3934656at2759"/>
<dbReference type="AlphaFoldDB" id="T5AFM2"/>
<dbReference type="PANTHER" id="PTHR24305:SF168">
    <property type="entry name" value="P450, PUTATIVE (EUROFUNG)-RELATED"/>
    <property type="match status" value="1"/>
</dbReference>
<evidence type="ECO:0000256" key="4">
    <source>
        <dbReference type="ARBA" id="ARBA00023004"/>
    </source>
</evidence>
<organism evidence="7 8">
    <name type="scientific">Ophiocordyceps sinensis (strain Co18 / CGMCC 3.14243)</name>
    <name type="common">Yarsagumba caterpillar fungus</name>
    <name type="synonym">Hirsutella sinensis</name>
    <dbReference type="NCBI Taxonomy" id="911162"/>
    <lineage>
        <taxon>Eukaryota</taxon>
        <taxon>Fungi</taxon>
        <taxon>Dikarya</taxon>
        <taxon>Ascomycota</taxon>
        <taxon>Pezizomycotina</taxon>
        <taxon>Sordariomycetes</taxon>
        <taxon>Hypocreomycetidae</taxon>
        <taxon>Hypocreales</taxon>
        <taxon>Ophiocordycipitaceae</taxon>
        <taxon>Ophiocordyceps</taxon>
    </lineage>
</organism>
<dbReference type="GO" id="GO:0016705">
    <property type="term" value="F:oxidoreductase activity, acting on paired donors, with incorporation or reduction of molecular oxygen"/>
    <property type="evidence" value="ECO:0007669"/>
    <property type="project" value="InterPro"/>
</dbReference>
<sequence length="525" mass="58362">MDPLFNLVRLPTSFMDILSENALLLVYGLLSLYIVRKVQLYARLRHISGPFWAGFSDWPHRKAMLQSDCEAWYAGISEEHGPMARVAPNVVMTTSPDVWAHVTNKPGYKRSDWFFKAMRSEHRRDNVFTQTDNEKHDGRRKQLAPGVSGNPNMEMAVNECLVELVHLIRSKYMSSDAEMIPMDLARKLQYFLLDSISAVTLGEALGSLQGDGDTHGYIKSTEDGLVMGTTALALGFSWMCQVPLFGRLLTASPKDEAGFGRFMAACFASVDERLANPTDERSDALASFIRNGVTGDDARSEALIFMTVGAINPLAAMSGILLHVISNARVYALLQREIDDAARHGKAPSAGKGLITSAQAKQLPYLQATIREGMRFWPPVVGLFPRRVPRGGDTVVVDGKPVFLPGGVCVGRSVSAMYRRKDIYGNDADSFRPERWFEPDAGKLADMVRANEMLFNHGRTQCLGKAISQIEIGKTIFEACRLSIHSSLLRNFGFALVNPIRPWKTRNTLGIFLTSDMWVHVTERL</sequence>
<reference evidence="7 8" key="1">
    <citation type="journal article" date="2013" name="Chin. Sci. Bull.">
        <title>Genome survey uncovers the secrets of sex and lifestyle in caterpillar fungus.</title>
        <authorList>
            <person name="Hu X."/>
            <person name="Zhang Y."/>
            <person name="Xiao G."/>
            <person name="Zheng P."/>
            <person name="Xia Y."/>
            <person name="Zhang X."/>
            <person name="St Leger R.J."/>
            <person name="Liu X."/>
            <person name="Wang C."/>
        </authorList>
    </citation>
    <scope>NUCLEOTIDE SEQUENCE [LARGE SCALE GENOMIC DNA]</scope>
    <source>
        <strain evidence="8">Co18 / CGMCC 3.14243</strain>
        <tissue evidence="7">Fruit-body</tissue>
    </source>
</reference>
<dbReference type="eggNOG" id="KOG0157">
    <property type="taxonomic scope" value="Eukaryota"/>
</dbReference>
<evidence type="ECO:0000256" key="6">
    <source>
        <dbReference type="SAM" id="MobiDB-lite"/>
    </source>
</evidence>
<evidence type="ECO:0000256" key="3">
    <source>
        <dbReference type="ARBA" id="ARBA00022723"/>
    </source>
</evidence>
<proteinExistence type="inferred from homology"/>
<evidence type="ECO:0000256" key="5">
    <source>
        <dbReference type="RuleBase" id="RU000461"/>
    </source>
</evidence>
<dbReference type="EMBL" id="KE652777">
    <property type="protein sequence ID" value="EQL00552.1"/>
    <property type="molecule type" value="Genomic_DNA"/>
</dbReference>
<dbReference type="SUPFAM" id="SSF48264">
    <property type="entry name" value="Cytochrome P450"/>
    <property type="match status" value="1"/>
</dbReference>
<keyword evidence="2 5" id="KW-0349">Heme</keyword>
<dbReference type="Proteomes" id="UP000019374">
    <property type="component" value="Unassembled WGS sequence"/>
</dbReference>
<dbReference type="GO" id="GO:0004497">
    <property type="term" value="F:monooxygenase activity"/>
    <property type="evidence" value="ECO:0007669"/>
    <property type="project" value="UniProtKB-KW"/>
</dbReference>
<dbReference type="InterPro" id="IPR036396">
    <property type="entry name" value="Cyt_P450_sf"/>
</dbReference>
<dbReference type="Pfam" id="PF00067">
    <property type="entry name" value="p450"/>
    <property type="match status" value="1"/>
</dbReference>
<dbReference type="InterPro" id="IPR017972">
    <property type="entry name" value="Cyt_P450_CS"/>
</dbReference>
<accession>T5AFM2</accession>
<dbReference type="InterPro" id="IPR001128">
    <property type="entry name" value="Cyt_P450"/>
</dbReference>
<comment type="cofactor">
    <cofactor evidence="1">
        <name>heme</name>
        <dbReference type="ChEBI" id="CHEBI:30413"/>
    </cofactor>
</comment>
<dbReference type="GO" id="GO:0005506">
    <property type="term" value="F:iron ion binding"/>
    <property type="evidence" value="ECO:0007669"/>
    <property type="project" value="InterPro"/>
</dbReference>
<dbReference type="PANTHER" id="PTHR24305">
    <property type="entry name" value="CYTOCHROME P450"/>
    <property type="match status" value="1"/>
</dbReference>
<keyword evidence="4 5" id="KW-0408">Iron</keyword>
<dbReference type="Gene3D" id="1.10.630.10">
    <property type="entry name" value="Cytochrome P450"/>
    <property type="match status" value="1"/>
</dbReference>
<evidence type="ECO:0000256" key="2">
    <source>
        <dbReference type="ARBA" id="ARBA00022617"/>
    </source>
</evidence>
<comment type="similarity">
    <text evidence="5">Belongs to the cytochrome P450 family.</text>
</comment>